<sequence length="414" mass="45273">MQGNENAGQRSLPLYLALALTCLLGWLFKAHCVLGGGWVDSIQYTSGCYSDAVPFWGGRGVADGQIPYFQARMEYPVLTGGLIWLAGTFTRALFGGSANAGDFLHIVTAFNAGLAFFTLWLMIREGVPRTRLWCWAFAPPLILYVGHNWDMLAVAFSVTAMLLARRHRLVAAAAAAALGVAAKLYPLLLLPLIGLQALFGKGAWLRRGVPRAAIVTLAAVAAWVAVNLPVALFAFENWSEFYRFSGERVGTAASVWQILSDNHLWSASLAERNFWSALIFFAGAATIVALGWRRHREHLWTLFPAVLAWFLLTNKVYSPQFDLWLYPLLVLTIPRLAPLALFVLSDIAAYFAEFWMFAGMDGVSPSTTHGEIAVAAAIRAFAMLWAITQIVRSPAPPWLVNATPDVGDARSAPG</sequence>
<reference evidence="2 3" key="1">
    <citation type="submission" date="2021-07" db="EMBL/GenBank/DDBJ databases">
        <title>Stakelama flava sp. nov., a novel endophytic bacterium isolated from branch of Kandelia candel.</title>
        <authorList>
            <person name="Tuo L."/>
        </authorList>
    </citation>
    <scope>NUCLEOTIDE SEQUENCE [LARGE SCALE GENOMIC DNA]</scope>
    <source>
        <strain evidence="2 3">CBK3Z-3</strain>
    </source>
</reference>
<evidence type="ECO:0000256" key="1">
    <source>
        <dbReference type="SAM" id="Phobius"/>
    </source>
</evidence>
<feature type="transmembrane region" description="Helical" evidence="1">
    <location>
        <begin position="214"/>
        <end position="235"/>
    </location>
</feature>
<accession>A0ABS6XR86</accession>
<evidence type="ECO:0000313" key="2">
    <source>
        <dbReference type="EMBL" id="MBW4331921.1"/>
    </source>
</evidence>
<feature type="transmembrane region" description="Helical" evidence="1">
    <location>
        <begin position="299"/>
        <end position="317"/>
    </location>
</feature>
<feature type="transmembrane region" description="Helical" evidence="1">
    <location>
        <begin position="274"/>
        <end position="292"/>
    </location>
</feature>
<evidence type="ECO:0008006" key="4">
    <source>
        <dbReference type="Google" id="ProtNLM"/>
    </source>
</evidence>
<comment type="caution">
    <text evidence="2">The sequence shown here is derived from an EMBL/GenBank/DDBJ whole genome shotgun (WGS) entry which is preliminary data.</text>
</comment>
<feature type="transmembrane region" description="Helical" evidence="1">
    <location>
        <begin position="12"/>
        <end position="28"/>
    </location>
</feature>
<feature type="transmembrane region" description="Helical" evidence="1">
    <location>
        <begin position="169"/>
        <end position="193"/>
    </location>
</feature>
<protein>
    <recommendedName>
        <fullName evidence="4">DUF2029 domain-containing protein</fullName>
    </recommendedName>
</protein>
<keyword evidence="3" id="KW-1185">Reference proteome</keyword>
<keyword evidence="1" id="KW-0472">Membrane</keyword>
<proteinExistence type="predicted"/>
<feature type="transmembrane region" description="Helical" evidence="1">
    <location>
        <begin position="323"/>
        <end position="351"/>
    </location>
</feature>
<feature type="transmembrane region" description="Helical" evidence="1">
    <location>
        <begin position="103"/>
        <end position="123"/>
    </location>
</feature>
<gene>
    <name evidence="2" type="ORF">KY084_13695</name>
</gene>
<keyword evidence="1" id="KW-1133">Transmembrane helix</keyword>
<dbReference type="Proteomes" id="UP001197214">
    <property type="component" value="Unassembled WGS sequence"/>
</dbReference>
<dbReference type="RefSeq" id="WP_219239047.1">
    <property type="nucleotide sequence ID" value="NZ_JAHWZX010000015.1"/>
</dbReference>
<name>A0ABS6XR86_9SPHN</name>
<organism evidence="2 3">
    <name type="scientific">Stakelama flava</name>
    <dbReference type="NCBI Taxonomy" id="2860338"/>
    <lineage>
        <taxon>Bacteria</taxon>
        <taxon>Pseudomonadati</taxon>
        <taxon>Pseudomonadota</taxon>
        <taxon>Alphaproteobacteria</taxon>
        <taxon>Sphingomonadales</taxon>
        <taxon>Sphingomonadaceae</taxon>
        <taxon>Stakelama</taxon>
    </lineage>
</organism>
<feature type="transmembrane region" description="Helical" evidence="1">
    <location>
        <begin position="132"/>
        <end position="149"/>
    </location>
</feature>
<keyword evidence="1" id="KW-0812">Transmembrane</keyword>
<dbReference type="EMBL" id="JAHWZX010000015">
    <property type="protein sequence ID" value="MBW4331921.1"/>
    <property type="molecule type" value="Genomic_DNA"/>
</dbReference>
<evidence type="ECO:0000313" key="3">
    <source>
        <dbReference type="Proteomes" id="UP001197214"/>
    </source>
</evidence>